<dbReference type="GO" id="GO:0016020">
    <property type="term" value="C:membrane"/>
    <property type="evidence" value="ECO:0007669"/>
    <property type="project" value="TreeGrafter"/>
</dbReference>
<dbReference type="InterPro" id="IPR000648">
    <property type="entry name" value="Oxysterol-bd"/>
</dbReference>
<gene>
    <name evidence="4" type="ORF">INT43_003411</name>
</gene>
<accession>A0A8H7PQ74</accession>
<name>A0A8H7PQ74_MORIS</name>
<feature type="non-terminal residue" evidence="4">
    <location>
        <position position="1"/>
    </location>
</feature>
<reference evidence="4" key="1">
    <citation type="submission" date="2020-12" db="EMBL/GenBank/DDBJ databases">
        <title>Metabolic potential, ecology and presence of endohyphal bacteria is reflected in genomic diversity of Mucoromycotina.</title>
        <authorList>
            <person name="Muszewska A."/>
            <person name="Okrasinska A."/>
            <person name="Steczkiewicz K."/>
            <person name="Drgas O."/>
            <person name="Orlowska M."/>
            <person name="Perlinska-Lenart U."/>
            <person name="Aleksandrzak-Piekarczyk T."/>
            <person name="Szatraj K."/>
            <person name="Zielenkiewicz U."/>
            <person name="Pilsyk S."/>
            <person name="Malc E."/>
            <person name="Mieczkowski P."/>
            <person name="Kruszewska J.S."/>
            <person name="Biernat P."/>
            <person name="Pawlowska J."/>
        </authorList>
    </citation>
    <scope>NUCLEOTIDE SEQUENCE</scope>
    <source>
        <strain evidence="4">WA0000067209</strain>
    </source>
</reference>
<dbReference type="Pfam" id="PF01237">
    <property type="entry name" value="Oxysterol_BP"/>
    <property type="match status" value="2"/>
</dbReference>
<evidence type="ECO:0000313" key="4">
    <source>
        <dbReference type="EMBL" id="KAG2178158.1"/>
    </source>
</evidence>
<evidence type="ECO:0008006" key="6">
    <source>
        <dbReference type="Google" id="ProtNLM"/>
    </source>
</evidence>
<dbReference type="EMBL" id="JAEPQZ010000008">
    <property type="protein sequence ID" value="KAG2178158.1"/>
    <property type="molecule type" value="Genomic_DNA"/>
</dbReference>
<protein>
    <recommendedName>
        <fullName evidence="6">Oxysterol-binding protein</fullName>
    </recommendedName>
</protein>
<dbReference type="PANTHER" id="PTHR10972">
    <property type="entry name" value="OXYSTEROL-BINDING PROTEIN-RELATED"/>
    <property type="match status" value="1"/>
</dbReference>
<dbReference type="PROSITE" id="PS01013">
    <property type="entry name" value="OSBP"/>
    <property type="match status" value="1"/>
</dbReference>
<feature type="region of interest" description="Disordered" evidence="3">
    <location>
        <begin position="331"/>
        <end position="352"/>
    </location>
</feature>
<dbReference type="Gene3D" id="3.30.70.3490">
    <property type="match status" value="1"/>
</dbReference>
<dbReference type="GO" id="GO:0008142">
    <property type="term" value="F:oxysterol binding"/>
    <property type="evidence" value="ECO:0007669"/>
    <property type="project" value="TreeGrafter"/>
</dbReference>
<evidence type="ECO:0000313" key="5">
    <source>
        <dbReference type="Proteomes" id="UP000654370"/>
    </source>
</evidence>
<dbReference type="InterPro" id="IPR018494">
    <property type="entry name" value="Oxysterol-bd_CS"/>
</dbReference>
<dbReference type="Proteomes" id="UP000654370">
    <property type="component" value="Unassembled WGS sequence"/>
</dbReference>
<evidence type="ECO:0000256" key="2">
    <source>
        <dbReference type="RuleBase" id="RU003844"/>
    </source>
</evidence>
<dbReference type="OrthoDB" id="14833at2759"/>
<dbReference type="InterPro" id="IPR037239">
    <property type="entry name" value="OSBP_sf"/>
</dbReference>
<dbReference type="PANTHER" id="PTHR10972:SF184">
    <property type="entry name" value="OXYSTEROL-BINDING PROTEIN HOMOLOG 4-RELATED"/>
    <property type="match status" value="1"/>
</dbReference>
<comment type="similarity">
    <text evidence="1 2">Belongs to the OSBP family.</text>
</comment>
<dbReference type="Gene3D" id="6.10.250.1430">
    <property type="match status" value="1"/>
</dbReference>
<comment type="caution">
    <text evidence="4">The sequence shown here is derived from an EMBL/GenBank/DDBJ whole genome shotgun (WGS) entry which is preliminary data.</text>
</comment>
<sequence length="400" mass="45011">YRTFFTFHMSSEEIPNNVDSIPQEQKGAFHSFLKSLASFSGDLSSLTCPAFLLAPNSLIEYSEYWISRPDLFTAIPKEDDELERTLAVLKWFISSLNGSYSSRVPKGEWEKKPYNPVLGEQYFMQWGPIGDSGDTDVVCEQVSHHPPITGFHLQNDTAGIVVNGHNGQKTRFSGTSLIVDQVGHGVMKLKSRNDESYLFTLPSLTVNGIWYAAPYLELIGSTYIQSSTGFYVTIEYLSKGWLSGSKNSFKAYVRKNCGSPKEYLYKIEGQWNGKSTITKYGSKTSSPFLDVAGSPKADMRIKPVEEQNERESRKIWQKVSQAILEGDVNKAGEEKSKIENKQRAEKKARDDQGEVWSPKYFTWVDNDAVYAALVQMANKVVKAKHSDVSSDGSWIYKQDA</sequence>
<dbReference type="SUPFAM" id="SSF144000">
    <property type="entry name" value="Oxysterol-binding protein-like"/>
    <property type="match status" value="1"/>
</dbReference>
<evidence type="ECO:0000256" key="3">
    <source>
        <dbReference type="SAM" id="MobiDB-lite"/>
    </source>
</evidence>
<keyword evidence="5" id="KW-1185">Reference proteome</keyword>
<organism evidence="4 5">
    <name type="scientific">Mortierella isabellina</name>
    <name type="common">Filamentous fungus</name>
    <name type="synonym">Umbelopsis isabellina</name>
    <dbReference type="NCBI Taxonomy" id="91625"/>
    <lineage>
        <taxon>Eukaryota</taxon>
        <taxon>Fungi</taxon>
        <taxon>Fungi incertae sedis</taxon>
        <taxon>Mucoromycota</taxon>
        <taxon>Mucoromycotina</taxon>
        <taxon>Umbelopsidomycetes</taxon>
        <taxon>Umbelopsidales</taxon>
        <taxon>Umbelopsidaceae</taxon>
        <taxon>Umbelopsis</taxon>
    </lineage>
</organism>
<dbReference type="Gene3D" id="2.40.160.120">
    <property type="match status" value="1"/>
</dbReference>
<evidence type="ECO:0000256" key="1">
    <source>
        <dbReference type="ARBA" id="ARBA00008842"/>
    </source>
</evidence>
<dbReference type="Gene3D" id="1.10.287.2720">
    <property type="match status" value="1"/>
</dbReference>
<dbReference type="AlphaFoldDB" id="A0A8H7PQ74"/>
<proteinExistence type="inferred from homology"/>
<dbReference type="GO" id="GO:0005829">
    <property type="term" value="C:cytosol"/>
    <property type="evidence" value="ECO:0007669"/>
    <property type="project" value="TreeGrafter"/>
</dbReference>